<accession>A0A4V4HIM8</accession>
<dbReference type="Proteomes" id="UP000297245">
    <property type="component" value="Unassembled WGS sequence"/>
</dbReference>
<gene>
    <name evidence="2" type="ORF">K435DRAFT_383061</name>
</gene>
<feature type="transmembrane region" description="Helical" evidence="1">
    <location>
        <begin position="58"/>
        <end position="82"/>
    </location>
</feature>
<protein>
    <recommendedName>
        <fullName evidence="4">Ubiquitin 3 binding protein But2 C-terminal domain-containing protein</fullName>
    </recommendedName>
</protein>
<dbReference type="EMBL" id="ML179039">
    <property type="protein sequence ID" value="THV07196.1"/>
    <property type="molecule type" value="Genomic_DNA"/>
</dbReference>
<keyword evidence="1" id="KW-0472">Membrane</keyword>
<keyword evidence="1" id="KW-1133">Transmembrane helix</keyword>
<dbReference type="AlphaFoldDB" id="A0A4V4HIM8"/>
<dbReference type="OrthoDB" id="3350619at2759"/>
<evidence type="ECO:0000313" key="3">
    <source>
        <dbReference type="Proteomes" id="UP000297245"/>
    </source>
</evidence>
<proteinExistence type="predicted"/>
<evidence type="ECO:0000313" key="2">
    <source>
        <dbReference type="EMBL" id="THV07196.1"/>
    </source>
</evidence>
<name>A0A4V4HIM8_DENBC</name>
<keyword evidence="1" id="KW-0812">Transmembrane</keyword>
<organism evidence="2 3">
    <name type="scientific">Dendrothele bispora (strain CBS 962.96)</name>
    <dbReference type="NCBI Taxonomy" id="1314807"/>
    <lineage>
        <taxon>Eukaryota</taxon>
        <taxon>Fungi</taxon>
        <taxon>Dikarya</taxon>
        <taxon>Basidiomycota</taxon>
        <taxon>Agaricomycotina</taxon>
        <taxon>Agaricomycetes</taxon>
        <taxon>Agaricomycetidae</taxon>
        <taxon>Agaricales</taxon>
        <taxon>Agaricales incertae sedis</taxon>
        <taxon>Dendrothele</taxon>
    </lineage>
</organism>
<sequence>MFLFQNSGYMEGSRRKLHHAGDFTSDDPEENIPLVSSDDELAYFSEPKDQYSTRSPRISLLTFCSTAFCVLTACLSILILILNSPVPSKDNLSLYDLQSSEYSGMLRGVRRPSQFMGLDKINRTADHALSIVNLPFLIGRVDKGQPRLVNADGSRGRMEINGNVARKIEITRDFSTVVQFRAIDWNLDMCELHLRLGNEHTGSGVINVFRIISNDVLDLKSLSFASLPSTDNKVGTVEVSPGSERISGWSYSFGCETDSIHTFILAAAAENTNVQWWQDHSIDHTSLYITQRGF</sequence>
<reference evidence="2 3" key="1">
    <citation type="journal article" date="2019" name="Nat. Ecol. Evol.">
        <title>Megaphylogeny resolves global patterns of mushroom evolution.</title>
        <authorList>
            <person name="Varga T."/>
            <person name="Krizsan K."/>
            <person name="Foldi C."/>
            <person name="Dima B."/>
            <person name="Sanchez-Garcia M."/>
            <person name="Sanchez-Ramirez S."/>
            <person name="Szollosi G.J."/>
            <person name="Szarkandi J.G."/>
            <person name="Papp V."/>
            <person name="Albert L."/>
            <person name="Andreopoulos W."/>
            <person name="Angelini C."/>
            <person name="Antonin V."/>
            <person name="Barry K.W."/>
            <person name="Bougher N.L."/>
            <person name="Buchanan P."/>
            <person name="Buyck B."/>
            <person name="Bense V."/>
            <person name="Catcheside P."/>
            <person name="Chovatia M."/>
            <person name="Cooper J."/>
            <person name="Damon W."/>
            <person name="Desjardin D."/>
            <person name="Finy P."/>
            <person name="Geml J."/>
            <person name="Haridas S."/>
            <person name="Hughes K."/>
            <person name="Justo A."/>
            <person name="Karasinski D."/>
            <person name="Kautmanova I."/>
            <person name="Kiss B."/>
            <person name="Kocsube S."/>
            <person name="Kotiranta H."/>
            <person name="LaButti K.M."/>
            <person name="Lechner B.E."/>
            <person name="Liimatainen K."/>
            <person name="Lipzen A."/>
            <person name="Lukacs Z."/>
            <person name="Mihaltcheva S."/>
            <person name="Morgado L.N."/>
            <person name="Niskanen T."/>
            <person name="Noordeloos M.E."/>
            <person name="Ohm R.A."/>
            <person name="Ortiz-Santana B."/>
            <person name="Ovrebo C."/>
            <person name="Racz N."/>
            <person name="Riley R."/>
            <person name="Savchenko A."/>
            <person name="Shiryaev A."/>
            <person name="Soop K."/>
            <person name="Spirin V."/>
            <person name="Szebenyi C."/>
            <person name="Tomsovsky M."/>
            <person name="Tulloss R.E."/>
            <person name="Uehling J."/>
            <person name="Grigoriev I.V."/>
            <person name="Vagvolgyi C."/>
            <person name="Papp T."/>
            <person name="Martin F.M."/>
            <person name="Miettinen O."/>
            <person name="Hibbett D.S."/>
            <person name="Nagy L.G."/>
        </authorList>
    </citation>
    <scope>NUCLEOTIDE SEQUENCE [LARGE SCALE GENOMIC DNA]</scope>
    <source>
        <strain evidence="2 3">CBS 962.96</strain>
    </source>
</reference>
<evidence type="ECO:0008006" key="4">
    <source>
        <dbReference type="Google" id="ProtNLM"/>
    </source>
</evidence>
<evidence type="ECO:0000256" key="1">
    <source>
        <dbReference type="SAM" id="Phobius"/>
    </source>
</evidence>
<keyword evidence="3" id="KW-1185">Reference proteome</keyword>